<accession>A0ABV4H1M5</accession>
<comment type="caution">
    <text evidence="1">The sequence shown here is derived from an EMBL/GenBank/DDBJ whole genome shotgun (WGS) entry which is preliminary data.</text>
</comment>
<keyword evidence="2" id="KW-1185">Reference proteome</keyword>
<name>A0ABV4H1M5_9ACTN</name>
<organism evidence="1 2">
    <name type="scientific">Kineococcus halophytocola</name>
    <dbReference type="NCBI Taxonomy" id="3234027"/>
    <lineage>
        <taxon>Bacteria</taxon>
        <taxon>Bacillati</taxon>
        <taxon>Actinomycetota</taxon>
        <taxon>Actinomycetes</taxon>
        <taxon>Kineosporiales</taxon>
        <taxon>Kineosporiaceae</taxon>
        <taxon>Kineococcus</taxon>
    </lineage>
</organism>
<proteinExistence type="predicted"/>
<sequence>MCPILWPLVRCRPTRCPDAADDLGLPLPAAVRHGQWTKPLTPASYAYLVPALLARVGAPAARETVTSW</sequence>
<reference evidence="1 2" key="1">
    <citation type="submission" date="2024-07" db="EMBL/GenBank/DDBJ databases">
        <authorList>
            <person name="Thanompreechachai J."/>
            <person name="Duangmal K."/>
        </authorList>
    </citation>
    <scope>NUCLEOTIDE SEQUENCE [LARGE SCALE GENOMIC DNA]</scope>
    <source>
        <strain evidence="1 2">LSe6-4</strain>
    </source>
</reference>
<gene>
    <name evidence="1" type="ORF">AB2L27_11930</name>
</gene>
<dbReference type="Proteomes" id="UP001565927">
    <property type="component" value="Unassembled WGS sequence"/>
</dbReference>
<evidence type="ECO:0000313" key="1">
    <source>
        <dbReference type="EMBL" id="MEZ0165467.1"/>
    </source>
</evidence>
<protein>
    <submittedName>
        <fullName evidence="1">Uncharacterized protein</fullName>
    </submittedName>
</protein>
<evidence type="ECO:0000313" key="2">
    <source>
        <dbReference type="Proteomes" id="UP001565927"/>
    </source>
</evidence>
<dbReference type="EMBL" id="JBGFTU010000012">
    <property type="protein sequence ID" value="MEZ0165467.1"/>
    <property type="molecule type" value="Genomic_DNA"/>
</dbReference>